<dbReference type="Proteomes" id="UP000054248">
    <property type="component" value="Unassembled WGS sequence"/>
</dbReference>
<organism evidence="1 2">
    <name type="scientific">Tulasnella calospora MUT 4182</name>
    <dbReference type="NCBI Taxonomy" id="1051891"/>
    <lineage>
        <taxon>Eukaryota</taxon>
        <taxon>Fungi</taxon>
        <taxon>Dikarya</taxon>
        <taxon>Basidiomycota</taxon>
        <taxon>Agaricomycotina</taxon>
        <taxon>Agaricomycetes</taxon>
        <taxon>Cantharellales</taxon>
        <taxon>Tulasnellaceae</taxon>
        <taxon>Tulasnella</taxon>
    </lineage>
</organism>
<gene>
    <name evidence="1" type="ORF">M407DRAFT_204978</name>
</gene>
<reference evidence="1 2" key="1">
    <citation type="submission" date="2014-04" db="EMBL/GenBank/DDBJ databases">
        <authorList>
            <consortium name="DOE Joint Genome Institute"/>
            <person name="Kuo A."/>
            <person name="Girlanda M."/>
            <person name="Perotto S."/>
            <person name="Kohler A."/>
            <person name="Nagy L.G."/>
            <person name="Floudas D."/>
            <person name="Copeland A."/>
            <person name="Barry K.W."/>
            <person name="Cichocki N."/>
            <person name="Veneault-Fourrey C."/>
            <person name="LaButti K."/>
            <person name="Lindquist E.A."/>
            <person name="Lipzen A."/>
            <person name="Lundell T."/>
            <person name="Morin E."/>
            <person name="Murat C."/>
            <person name="Sun H."/>
            <person name="Tunlid A."/>
            <person name="Henrissat B."/>
            <person name="Grigoriev I.V."/>
            <person name="Hibbett D.S."/>
            <person name="Martin F."/>
            <person name="Nordberg H.P."/>
            <person name="Cantor M.N."/>
            <person name="Hua S.X."/>
        </authorList>
    </citation>
    <scope>NUCLEOTIDE SEQUENCE [LARGE SCALE GENOMIC DNA]</scope>
    <source>
        <strain evidence="1 2">MUT 4182</strain>
    </source>
</reference>
<dbReference type="AlphaFoldDB" id="A0A0C3LGR4"/>
<dbReference type="EMBL" id="KN822950">
    <property type="protein sequence ID" value="KIO33163.1"/>
    <property type="molecule type" value="Genomic_DNA"/>
</dbReference>
<evidence type="ECO:0000313" key="1">
    <source>
        <dbReference type="EMBL" id="KIO33163.1"/>
    </source>
</evidence>
<protein>
    <submittedName>
        <fullName evidence="1">Uncharacterized protein</fullName>
    </submittedName>
</protein>
<keyword evidence="2" id="KW-1185">Reference proteome</keyword>
<evidence type="ECO:0000313" key="2">
    <source>
        <dbReference type="Proteomes" id="UP000054248"/>
    </source>
</evidence>
<accession>A0A0C3LGR4</accession>
<name>A0A0C3LGR4_9AGAM</name>
<proteinExistence type="predicted"/>
<dbReference type="HOGENOM" id="CLU_2741929_0_0_1"/>
<sequence length="71" mass="8270">MTYYACVCMYADLALEIANYRLEVRKGFGGRDMKFVRYSLLKHVSMWSLCSDLAGRFPSSEPTNFWEVSWA</sequence>
<reference evidence="2" key="2">
    <citation type="submission" date="2015-01" db="EMBL/GenBank/DDBJ databases">
        <title>Evolutionary Origins and Diversification of the Mycorrhizal Mutualists.</title>
        <authorList>
            <consortium name="DOE Joint Genome Institute"/>
            <consortium name="Mycorrhizal Genomics Consortium"/>
            <person name="Kohler A."/>
            <person name="Kuo A."/>
            <person name="Nagy L.G."/>
            <person name="Floudas D."/>
            <person name="Copeland A."/>
            <person name="Barry K.W."/>
            <person name="Cichocki N."/>
            <person name="Veneault-Fourrey C."/>
            <person name="LaButti K."/>
            <person name="Lindquist E.A."/>
            <person name="Lipzen A."/>
            <person name="Lundell T."/>
            <person name="Morin E."/>
            <person name="Murat C."/>
            <person name="Riley R."/>
            <person name="Ohm R."/>
            <person name="Sun H."/>
            <person name="Tunlid A."/>
            <person name="Henrissat B."/>
            <person name="Grigoriev I.V."/>
            <person name="Hibbett D.S."/>
            <person name="Martin F."/>
        </authorList>
    </citation>
    <scope>NUCLEOTIDE SEQUENCE [LARGE SCALE GENOMIC DNA]</scope>
    <source>
        <strain evidence="2">MUT 4182</strain>
    </source>
</reference>